<dbReference type="InterPro" id="IPR013780">
    <property type="entry name" value="Glyco_hydro_b"/>
</dbReference>
<gene>
    <name evidence="2" type="ORF">ACE41H_12820</name>
</gene>
<protein>
    <submittedName>
        <fullName evidence="2">Glycoside hydrolase family 30 beta sandwich domain-containing protein</fullName>
    </submittedName>
</protein>
<organism evidence="2 3">
    <name type="scientific">Paenibacillus enshidis</name>
    <dbReference type="NCBI Taxonomy" id="1458439"/>
    <lineage>
        <taxon>Bacteria</taxon>
        <taxon>Bacillati</taxon>
        <taxon>Bacillota</taxon>
        <taxon>Bacilli</taxon>
        <taxon>Bacillales</taxon>
        <taxon>Paenibacillaceae</taxon>
        <taxon>Paenibacillus</taxon>
    </lineage>
</organism>
<dbReference type="Proteomes" id="UP001580346">
    <property type="component" value="Unassembled WGS sequence"/>
</dbReference>
<keyword evidence="3" id="KW-1185">Reference proteome</keyword>
<dbReference type="InterPro" id="IPR033452">
    <property type="entry name" value="GH30_C"/>
</dbReference>
<dbReference type="Pfam" id="PF17189">
    <property type="entry name" value="Glyco_hydro_30C"/>
    <property type="match status" value="1"/>
</dbReference>
<proteinExistence type="predicted"/>
<feature type="domain" description="Glycosyl hydrolase family 30 beta sandwich" evidence="1">
    <location>
        <begin position="20"/>
        <end position="57"/>
    </location>
</feature>
<evidence type="ECO:0000313" key="3">
    <source>
        <dbReference type="Proteomes" id="UP001580346"/>
    </source>
</evidence>
<dbReference type="EMBL" id="JBHHMI010000009">
    <property type="protein sequence ID" value="MFB5267657.1"/>
    <property type="molecule type" value="Genomic_DNA"/>
</dbReference>
<accession>A0ABV5AUF7</accession>
<evidence type="ECO:0000313" key="2">
    <source>
        <dbReference type="EMBL" id="MFB5267657.1"/>
    </source>
</evidence>
<name>A0ABV5AUF7_9BACL</name>
<comment type="caution">
    <text evidence="2">The sequence shown here is derived from an EMBL/GenBank/DDBJ whole genome shotgun (WGS) entry which is preliminary data.</text>
</comment>
<sequence length="63" mass="7156">MKENRDQVHKLIFNVYCSKDTVVLIAVNVSADSREITVRQGTKSFAYTLPSHAAVTFTWQPQD</sequence>
<dbReference type="RefSeq" id="WP_375355653.1">
    <property type="nucleotide sequence ID" value="NZ_JBHHMI010000009.1"/>
</dbReference>
<evidence type="ECO:0000259" key="1">
    <source>
        <dbReference type="Pfam" id="PF17189"/>
    </source>
</evidence>
<keyword evidence="2" id="KW-0378">Hydrolase</keyword>
<reference evidence="2 3" key="1">
    <citation type="submission" date="2024-09" db="EMBL/GenBank/DDBJ databases">
        <title>Paenibacillus zeirhizospherea sp. nov., isolated from surface of the maize (Zea mays) roots in a horticulture field, Hungary.</title>
        <authorList>
            <person name="Marton D."/>
            <person name="Farkas M."/>
            <person name="Bedics A."/>
            <person name="Toth E."/>
            <person name="Tancsics A."/>
            <person name="Boka K."/>
            <person name="Maroti G."/>
            <person name="Kriszt B."/>
            <person name="Cserhati M."/>
        </authorList>
    </citation>
    <scope>NUCLEOTIDE SEQUENCE [LARGE SCALE GENOMIC DNA]</scope>
    <source>
        <strain evidence="2 3">KCTC 33519</strain>
    </source>
</reference>
<dbReference type="Gene3D" id="2.60.40.1180">
    <property type="entry name" value="Golgi alpha-mannosidase II"/>
    <property type="match status" value="1"/>
</dbReference>
<dbReference type="GO" id="GO:0016787">
    <property type="term" value="F:hydrolase activity"/>
    <property type="evidence" value="ECO:0007669"/>
    <property type="project" value="UniProtKB-KW"/>
</dbReference>